<dbReference type="Proteomes" id="UP000075714">
    <property type="component" value="Unassembled WGS sequence"/>
</dbReference>
<evidence type="ECO:0000256" key="1">
    <source>
        <dbReference type="SAM" id="MobiDB-lite"/>
    </source>
</evidence>
<dbReference type="InterPro" id="IPR002859">
    <property type="entry name" value="PKD/REJ-like"/>
</dbReference>
<dbReference type="OrthoDB" id="540623at2759"/>
<feature type="domain" description="PKD/REJ-like" evidence="2">
    <location>
        <begin position="250"/>
        <end position="624"/>
    </location>
</feature>
<keyword evidence="4" id="KW-1185">Reference proteome</keyword>
<sequence>MHTSPPDDFPFAGANAAKAITVDVEEAAKSFLAVCLSDGSFVPSACGIATAGISALDKTLTIKLTTSATLKVGSELVLLETNSALVSQADARTAFSGSATPCAGSGGDLLSAAGSAQPPSFDATLSSDPSGRAAWVDVQWAVDVSSGPTAGHRVLQAAVNRTNSIAGPNNRLVLSVTASEVADLPEASYGLQVTLTSWLGASATKVLTFARAASAAAAPSIRIAGQASQTFLLSSGLRLSAEADNECDESAASGTVTVTAVGAAPMAQLAGASGDVPDDAVLVLNATGSLDPDTTRDLQQLSFAWDCRQVQRREDAPAPCFLGADQGDTTTSPGVWRLPPSLLTHGPLHAITVTVIKAVARGAAPLVHTASVSFRVRPASEPFPRGALTRQCSAAECQRAHGTNKDLVVMLVLAPEYRNATATWSCDEVPSLSSLVPRSAANDANTPNGTFVLTVPAASLPANRANLTIAAALLFKGVAGLATVTVPLNNPPACSLGSGTDPSACLNAELTSDTFPKAVAVLRTQGWADDLDSQLTYEFGVRTAAADHAHQVGASPSAPIVGLPQGSVTLYACASDSQGSRACGTANVTVKPPGTGFDAAAEMRAANLSNLSSKGLAKTLQAAAQVSLLSAYIASSAGSGGAAGRPLMRSGGGGPTASSKASDAEAELASTTAVLLVNAILGSSNLQDTQQDTIEN</sequence>
<protein>
    <recommendedName>
        <fullName evidence="2">PKD/REJ-like domain-containing protein</fullName>
    </recommendedName>
</protein>
<evidence type="ECO:0000313" key="4">
    <source>
        <dbReference type="Proteomes" id="UP000075714"/>
    </source>
</evidence>
<dbReference type="EMBL" id="LSYV01000007">
    <property type="protein sequence ID" value="KXZ53681.1"/>
    <property type="molecule type" value="Genomic_DNA"/>
</dbReference>
<organism evidence="3 4">
    <name type="scientific">Gonium pectorale</name>
    <name type="common">Green alga</name>
    <dbReference type="NCBI Taxonomy" id="33097"/>
    <lineage>
        <taxon>Eukaryota</taxon>
        <taxon>Viridiplantae</taxon>
        <taxon>Chlorophyta</taxon>
        <taxon>core chlorophytes</taxon>
        <taxon>Chlorophyceae</taxon>
        <taxon>CS clade</taxon>
        <taxon>Chlamydomonadales</taxon>
        <taxon>Volvocaceae</taxon>
        <taxon>Gonium</taxon>
    </lineage>
</organism>
<name>A0A150GV21_GONPE</name>
<gene>
    <name evidence="3" type="ORF">GPECTOR_6g598</name>
</gene>
<feature type="region of interest" description="Disordered" evidence="1">
    <location>
        <begin position="638"/>
        <end position="664"/>
    </location>
</feature>
<comment type="caution">
    <text evidence="3">The sequence shown here is derived from an EMBL/GenBank/DDBJ whole genome shotgun (WGS) entry which is preliminary data.</text>
</comment>
<dbReference type="Pfam" id="PF02010">
    <property type="entry name" value="REJ"/>
    <property type="match status" value="1"/>
</dbReference>
<evidence type="ECO:0000259" key="2">
    <source>
        <dbReference type="Pfam" id="PF02010"/>
    </source>
</evidence>
<dbReference type="AlphaFoldDB" id="A0A150GV21"/>
<accession>A0A150GV21</accession>
<reference evidence="4" key="1">
    <citation type="journal article" date="2016" name="Nat. Commun.">
        <title>The Gonium pectorale genome demonstrates co-option of cell cycle regulation during the evolution of multicellularity.</title>
        <authorList>
            <person name="Hanschen E.R."/>
            <person name="Marriage T.N."/>
            <person name="Ferris P.J."/>
            <person name="Hamaji T."/>
            <person name="Toyoda A."/>
            <person name="Fujiyama A."/>
            <person name="Neme R."/>
            <person name="Noguchi H."/>
            <person name="Minakuchi Y."/>
            <person name="Suzuki M."/>
            <person name="Kawai-Toyooka H."/>
            <person name="Smith D.R."/>
            <person name="Sparks H."/>
            <person name="Anderson J."/>
            <person name="Bakaric R."/>
            <person name="Luria V."/>
            <person name="Karger A."/>
            <person name="Kirschner M.W."/>
            <person name="Durand P.M."/>
            <person name="Michod R.E."/>
            <person name="Nozaki H."/>
            <person name="Olson B.J."/>
        </authorList>
    </citation>
    <scope>NUCLEOTIDE SEQUENCE [LARGE SCALE GENOMIC DNA]</scope>
    <source>
        <strain evidence="4">NIES-2863</strain>
    </source>
</reference>
<proteinExistence type="predicted"/>
<evidence type="ECO:0000313" key="3">
    <source>
        <dbReference type="EMBL" id="KXZ53681.1"/>
    </source>
</evidence>